<gene>
    <name evidence="2" type="ORF">OUZ56_028011</name>
</gene>
<proteinExistence type="predicted"/>
<protein>
    <submittedName>
        <fullName evidence="2">Uncharacterized protein</fullName>
    </submittedName>
</protein>
<comment type="caution">
    <text evidence="2">The sequence shown here is derived from an EMBL/GenBank/DDBJ whole genome shotgun (WGS) entry which is preliminary data.</text>
</comment>
<dbReference type="Proteomes" id="UP001234178">
    <property type="component" value="Unassembled WGS sequence"/>
</dbReference>
<keyword evidence="3" id="KW-1185">Reference proteome</keyword>
<accession>A0ABR0B2L2</accession>
<sequence length="121" mass="13828">MFRFIANARKNRERRINGLLEEEINLARNALLRHAQSNVYRNECVEVNRQYAAANRYSPPDYSASRTSRPTPELHRDRAHLSAENYIEAEDNTSIPKAGSSLCVEVTDNQVFASPDVLPRL</sequence>
<dbReference type="EMBL" id="JAOYFB010000040">
    <property type="protein sequence ID" value="KAK4035933.1"/>
    <property type="molecule type" value="Genomic_DNA"/>
</dbReference>
<organism evidence="2 3">
    <name type="scientific">Daphnia magna</name>
    <dbReference type="NCBI Taxonomy" id="35525"/>
    <lineage>
        <taxon>Eukaryota</taxon>
        <taxon>Metazoa</taxon>
        <taxon>Ecdysozoa</taxon>
        <taxon>Arthropoda</taxon>
        <taxon>Crustacea</taxon>
        <taxon>Branchiopoda</taxon>
        <taxon>Diplostraca</taxon>
        <taxon>Cladocera</taxon>
        <taxon>Anomopoda</taxon>
        <taxon>Daphniidae</taxon>
        <taxon>Daphnia</taxon>
    </lineage>
</organism>
<evidence type="ECO:0000313" key="3">
    <source>
        <dbReference type="Proteomes" id="UP001234178"/>
    </source>
</evidence>
<name>A0ABR0B2L2_9CRUS</name>
<reference evidence="2 3" key="1">
    <citation type="journal article" date="2023" name="Nucleic Acids Res.">
        <title>The hologenome of Daphnia magna reveals possible DNA methylation and microbiome-mediated evolution of the host genome.</title>
        <authorList>
            <person name="Chaturvedi A."/>
            <person name="Li X."/>
            <person name="Dhandapani V."/>
            <person name="Marshall H."/>
            <person name="Kissane S."/>
            <person name="Cuenca-Cambronero M."/>
            <person name="Asole G."/>
            <person name="Calvet F."/>
            <person name="Ruiz-Romero M."/>
            <person name="Marangio P."/>
            <person name="Guigo R."/>
            <person name="Rago D."/>
            <person name="Mirbahai L."/>
            <person name="Eastwood N."/>
            <person name="Colbourne J.K."/>
            <person name="Zhou J."/>
            <person name="Mallon E."/>
            <person name="Orsini L."/>
        </authorList>
    </citation>
    <scope>NUCLEOTIDE SEQUENCE [LARGE SCALE GENOMIC DNA]</scope>
    <source>
        <strain evidence="2">LRV0_1</strain>
    </source>
</reference>
<evidence type="ECO:0000256" key="1">
    <source>
        <dbReference type="SAM" id="MobiDB-lite"/>
    </source>
</evidence>
<evidence type="ECO:0000313" key="2">
    <source>
        <dbReference type="EMBL" id="KAK4035933.1"/>
    </source>
</evidence>
<feature type="region of interest" description="Disordered" evidence="1">
    <location>
        <begin position="56"/>
        <end position="76"/>
    </location>
</feature>